<sequence length="591" mass="67860">MDTEEKQDIFDKSKALFLVPDAIVNRETIDAAQQFVDAGGPPFTIISSLVDSYNGYAEMTNKLGSEVFQLLGINADSVILDAVKDTLTKKFDPIQIDGRYPSTEALPEWVDTLTGQAYWRKVFYDLSENHTQCSFVSRVIQSISEKGYQNEMTSLSTASMYTHVYYTMLSEAIERLQGVSDDDLKYRFGELVDIGGQREFMYFMTKYILRSVRKRYGKAALPIARLEEDLERYVMHKNRSQALIGNIHLLINDLPVGSKDQVAKSIAMIIKEQRAKPGDVIGLSKTYREAYDHNGQHLPAELLRDPVVMEPLLQELFEFYGNTAIGSESLPGDHIDHYIWLIAYATSYSEDIPKDQVDSEMKETMSALKTIRRVLNAKMTTININRAMSQILKWIDIPITAMVVASWVQALIKDDQYSFYQMYYRSTEIPVPLMILEEIAYRHPLLQQHIFRIYLDSFETRVPNMMSELELSLQKMILDRLLGLIQMGHIIPILRYIHRKQVSMDESQVVYFISKLLEIIDQPYPAIVVEFMLHIINRVVHALVMRDAKDISNLRCFLEAVEKNNGSQIHGEIGVDYIQLAAQLRNSIKNK</sequence>
<dbReference type="GO" id="GO:0003723">
    <property type="term" value="F:RNA binding"/>
    <property type="evidence" value="ECO:0007669"/>
    <property type="project" value="TreeGrafter"/>
</dbReference>
<evidence type="ECO:0000313" key="8">
    <source>
        <dbReference type="Proteomes" id="UP001150538"/>
    </source>
</evidence>
<comment type="caution">
    <text evidence="7">The sequence shown here is derived from an EMBL/GenBank/DDBJ whole genome shotgun (WGS) entry which is preliminary data.</text>
</comment>
<evidence type="ECO:0000256" key="1">
    <source>
        <dbReference type="ARBA" id="ARBA00004123"/>
    </source>
</evidence>
<gene>
    <name evidence="7" type="ORF">H4219_002220</name>
</gene>
<keyword evidence="6" id="KW-0539">Nucleus</keyword>
<dbReference type="PANTHER" id="PTHR12144:SF0">
    <property type="entry name" value="NEGATIVE ELONGATION FACTOR C_D"/>
    <property type="match status" value="1"/>
</dbReference>
<dbReference type="EMBL" id="JANBPU010000033">
    <property type="protein sequence ID" value="KAJ1919066.1"/>
    <property type="molecule type" value="Genomic_DNA"/>
</dbReference>
<dbReference type="Pfam" id="PF04858">
    <property type="entry name" value="TH1"/>
    <property type="match status" value="1"/>
</dbReference>
<dbReference type="Proteomes" id="UP001150538">
    <property type="component" value="Unassembled WGS sequence"/>
</dbReference>
<evidence type="ECO:0000256" key="6">
    <source>
        <dbReference type="ARBA" id="ARBA00023242"/>
    </source>
</evidence>
<keyword evidence="4" id="KW-0805">Transcription regulation</keyword>
<name>A0A9W8A3X5_9FUNG</name>
<comment type="subcellular location">
    <subcellularLocation>
        <location evidence="1">Nucleus</location>
    </subcellularLocation>
</comment>
<dbReference type="GO" id="GO:0034244">
    <property type="term" value="P:negative regulation of transcription elongation by RNA polymerase II"/>
    <property type="evidence" value="ECO:0007669"/>
    <property type="project" value="TreeGrafter"/>
</dbReference>
<dbReference type="OrthoDB" id="511287at2759"/>
<evidence type="ECO:0000256" key="5">
    <source>
        <dbReference type="ARBA" id="ARBA00023163"/>
    </source>
</evidence>
<evidence type="ECO:0000256" key="3">
    <source>
        <dbReference type="ARBA" id="ARBA00022491"/>
    </source>
</evidence>
<evidence type="ECO:0000256" key="4">
    <source>
        <dbReference type="ARBA" id="ARBA00023015"/>
    </source>
</evidence>
<reference evidence="7" key="1">
    <citation type="submission" date="2022-07" db="EMBL/GenBank/DDBJ databases">
        <title>Phylogenomic reconstructions and comparative analyses of Kickxellomycotina fungi.</title>
        <authorList>
            <person name="Reynolds N.K."/>
            <person name="Stajich J.E."/>
            <person name="Barry K."/>
            <person name="Grigoriev I.V."/>
            <person name="Crous P."/>
            <person name="Smith M.E."/>
        </authorList>
    </citation>
    <scope>NUCLEOTIDE SEQUENCE</scope>
    <source>
        <strain evidence="7">NBRC 100468</strain>
    </source>
</reference>
<evidence type="ECO:0008006" key="9">
    <source>
        <dbReference type="Google" id="ProtNLM"/>
    </source>
</evidence>
<keyword evidence="8" id="KW-1185">Reference proteome</keyword>
<evidence type="ECO:0000313" key="7">
    <source>
        <dbReference type="EMBL" id="KAJ1919066.1"/>
    </source>
</evidence>
<comment type="similarity">
    <text evidence="2">Belongs to the NELF-D family.</text>
</comment>
<dbReference type="AlphaFoldDB" id="A0A9W8A3X5"/>
<dbReference type="GO" id="GO:0032021">
    <property type="term" value="C:NELF complex"/>
    <property type="evidence" value="ECO:0007669"/>
    <property type="project" value="TreeGrafter"/>
</dbReference>
<dbReference type="PANTHER" id="PTHR12144">
    <property type="entry name" value="NEGATIVE ELONGATION FACTOR D"/>
    <property type="match status" value="1"/>
</dbReference>
<keyword evidence="5" id="KW-0804">Transcription</keyword>
<keyword evidence="3" id="KW-0678">Repressor</keyword>
<proteinExistence type="inferred from homology"/>
<evidence type="ECO:0000256" key="2">
    <source>
        <dbReference type="ARBA" id="ARBA00005726"/>
    </source>
</evidence>
<protein>
    <recommendedName>
        <fullName evidence="9">TH1 protein</fullName>
    </recommendedName>
</protein>
<dbReference type="InterPro" id="IPR006942">
    <property type="entry name" value="TH1"/>
</dbReference>
<organism evidence="7 8">
    <name type="scientific">Mycoemilia scoparia</name>
    <dbReference type="NCBI Taxonomy" id="417184"/>
    <lineage>
        <taxon>Eukaryota</taxon>
        <taxon>Fungi</taxon>
        <taxon>Fungi incertae sedis</taxon>
        <taxon>Zoopagomycota</taxon>
        <taxon>Kickxellomycotina</taxon>
        <taxon>Kickxellomycetes</taxon>
        <taxon>Kickxellales</taxon>
        <taxon>Kickxellaceae</taxon>
        <taxon>Mycoemilia</taxon>
    </lineage>
</organism>
<accession>A0A9W8A3X5</accession>